<dbReference type="GO" id="GO:0008233">
    <property type="term" value="F:peptidase activity"/>
    <property type="evidence" value="ECO:0007669"/>
    <property type="project" value="UniProtKB-KW"/>
</dbReference>
<protein>
    <submittedName>
        <fullName evidence="9">10349_t:CDS:1</fullName>
    </submittedName>
</protein>
<accession>A0A9N8VNK1</accession>
<dbReference type="Proteomes" id="UP000789570">
    <property type="component" value="Unassembled WGS sequence"/>
</dbReference>
<evidence type="ECO:0000256" key="4">
    <source>
        <dbReference type="ARBA" id="ARBA00022801"/>
    </source>
</evidence>
<keyword evidence="10" id="KW-1185">Reference proteome</keyword>
<dbReference type="Gene3D" id="3.90.1680.10">
    <property type="entry name" value="SOS response associated peptidase-like"/>
    <property type="match status" value="1"/>
</dbReference>
<comment type="caution">
    <text evidence="9">The sequence shown here is derived from an EMBL/GenBank/DDBJ whole genome shotgun (WGS) entry which is preliminary data.</text>
</comment>
<evidence type="ECO:0000256" key="5">
    <source>
        <dbReference type="ARBA" id="ARBA00023124"/>
    </source>
</evidence>
<dbReference type="GO" id="GO:0106300">
    <property type="term" value="P:protein-DNA covalent cross-linking repair"/>
    <property type="evidence" value="ECO:0007669"/>
    <property type="project" value="InterPro"/>
</dbReference>
<evidence type="ECO:0000256" key="7">
    <source>
        <dbReference type="ARBA" id="ARBA00023239"/>
    </source>
</evidence>
<comment type="similarity">
    <text evidence="1">Belongs to the SOS response-associated peptidase family.</text>
</comment>
<dbReference type="PANTHER" id="PTHR13604">
    <property type="entry name" value="DC12-RELATED"/>
    <property type="match status" value="1"/>
</dbReference>
<dbReference type="OrthoDB" id="2111841at2759"/>
<dbReference type="AlphaFoldDB" id="A0A9N8VNK1"/>
<evidence type="ECO:0000313" key="10">
    <source>
        <dbReference type="Proteomes" id="UP000789570"/>
    </source>
</evidence>
<keyword evidence="4" id="KW-0378">Hydrolase</keyword>
<dbReference type="InterPro" id="IPR003738">
    <property type="entry name" value="SRAP"/>
</dbReference>
<reference evidence="9" key="1">
    <citation type="submission" date="2021-06" db="EMBL/GenBank/DDBJ databases">
        <authorList>
            <person name="Kallberg Y."/>
            <person name="Tangrot J."/>
            <person name="Rosling A."/>
        </authorList>
    </citation>
    <scope>NUCLEOTIDE SEQUENCE</scope>
    <source>
        <strain evidence="9">UK204</strain>
    </source>
</reference>
<proteinExistence type="inferred from homology"/>
<evidence type="ECO:0000256" key="8">
    <source>
        <dbReference type="SAM" id="MobiDB-lite"/>
    </source>
</evidence>
<dbReference type="GO" id="GO:0016829">
    <property type="term" value="F:lyase activity"/>
    <property type="evidence" value="ECO:0007669"/>
    <property type="project" value="UniProtKB-KW"/>
</dbReference>
<keyword evidence="3" id="KW-0227">DNA damage</keyword>
<dbReference type="GO" id="GO:0006508">
    <property type="term" value="P:proteolysis"/>
    <property type="evidence" value="ECO:0007669"/>
    <property type="project" value="UniProtKB-KW"/>
</dbReference>
<keyword evidence="2" id="KW-0645">Protease</keyword>
<evidence type="ECO:0000256" key="1">
    <source>
        <dbReference type="ARBA" id="ARBA00008136"/>
    </source>
</evidence>
<dbReference type="Pfam" id="PF02586">
    <property type="entry name" value="SRAP"/>
    <property type="match status" value="1"/>
</dbReference>
<dbReference type="GO" id="GO:0003697">
    <property type="term" value="F:single-stranded DNA binding"/>
    <property type="evidence" value="ECO:0007669"/>
    <property type="project" value="InterPro"/>
</dbReference>
<sequence>MCGRYVLTSRPESLEQALERSNIKCTKFIDKEKYQSSYNVAPCHFQPVVRVEYDSRETILHTMKWGLIPSWTKGKPEFSKLIINCRDDSLKDGKSMFNSMKNRKRCVVVADGFYEWLKKDKKRIPYFIKRKDGNLFLFAGLYDCVKFEDEENPLYTYTIITTMSSAPIEFLHDRMPVILENGSEELATWLDPRTPWSPELVRLLKPFAGELEIYPVSDDVGHVKNNSPDLIIPLDSKKSVIDFFQKKQEIRDDVDATTKMEQNEDGDQIKKDDDKVVPAKRSLDTSDDETTSDTKSNKVQKDEFDIPSSPDPKKESLPSTPPSIPKKSLRSTPSKSNKTPKRSLQSTPSKRQPPRKKKVDNVKESEKITNYFSTKS</sequence>
<dbReference type="InterPro" id="IPR036590">
    <property type="entry name" value="SRAP-like"/>
</dbReference>
<feature type="compositionally biased region" description="Basic and acidic residues" evidence="8">
    <location>
        <begin position="295"/>
        <end position="304"/>
    </location>
</feature>
<evidence type="ECO:0000313" key="9">
    <source>
        <dbReference type="EMBL" id="CAG8456655.1"/>
    </source>
</evidence>
<evidence type="ECO:0000256" key="6">
    <source>
        <dbReference type="ARBA" id="ARBA00023125"/>
    </source>
</evidence>
<feature type="region of interest" description="Disordered" evidence="8">
    <location>
        <begin position="254"/>
        <end position="376"/>
    </location>
</feature>
<name>A0A9N8VNK1_9GLOM</name>
<evidence type="ECO:0000256" key="3">
    <source>
        <dbReference type="ARBA" id="ARBA00022763"/>
    </source>
</evidence>
<keyword evidence="6" id="KW-0238">DNA-binding</keyword>
<feature type="compositionally biased region" description="Polar residues" evidence="8">
    <location>
        <begin position="330"/>
        <end position="350"/>
    </location>
</feature>
<dbReference type="SUPFAM" id="SSF143081">
    <property type="entry name" value="BB1717-like"/>
    <property type="match status" value="1"/>
</dbReference>
<feature type="compositionally biased region" description="Basic and acidic residues" evidence="8">
    <location>
        <begin position="254"/>
        <end position="284"/>
    </location>
</feature>
<dbReference type="PANTHER" id="PTHR13604:SF0">
    <property type="entry name" value="ABASIC SITE PROCESSING PROTEIN HMCES"/>
    <property type="match status" value="1"/>
</dbReference>
<keyword evidence="7" id="KW-0456">Lyase</keyword>
<dbReference type="EMBL" id="CAJVPQ010000202">
    <property type="protein sequence ID" value="CAG8456655.1"/>
    <property type="molecule type" value="Genomic_DNA"/>
</dbReference>
<keyword evidence="5" id="KW-0190">Covalent protein-DNA linkage</keyword>
<organism evidence="9 10">
    <name type="scientific">Funneliformis caledonium</name>
    <dbReference type="NCBI Taxonomy" id="1117310"/>
    <lineage>
        <taxon>Eukaryota</taxon>
        <taxon>Fungi</taxon>
        <taxon>Fungi incertae sedis</taxon>
        <taxon>Mucoromycota</taxon>
        <taxon>Glomeromycotina</taxon>
        <taxon>Glomeromycetes</taxon>
        <taxon>Glomerales</taxon>
        <taxon>Glomeraceae</taxon>
        <taxon>Funneliformis</taxon>
    </lineage>
</organism>
<gene>
    <name evidence="9" type="ORF">FCALED_LOCUS1534</name>
</gene>
<evidence type="ECO:0000256" key="2">
    <source>
        <dbReference type="ARBA" id="ARBA00022670"/>
    </source>
</evidence>